<gene>
    <name evidence="2" type="ORF">AVDCRST_MAG11-1255</name>
</gene>
<dbReference type="PANTHER" id="PTHR46438">
    <property type="entry name" value="ALPHA/BETA-HYDROLASES SUPERFAMILY PROTEIN"/>
    <property type="match status" value="1"/>
</dbReference>
<name>A0A6J4KJC4_9BACT</name>
<dbReference type="InterPro" id="IPR000073">
    <property type="entry name" value="AB_hydrolase_1"/>
</dbReference>
<organism evidence="2">
    <name type="scientific">uncultured Gemmatimonadaceae bacterium</name>
    <dbReference type="NCBI Taxonomy" id="246130"/>
    <lineage>
        <taxon>Bacteria</taxon>
        <taxon>Pseudomonadati</taxon>
        <taxon>Gemmatimonadota</taxon>
        <taxon>Gemmatimonadia</taxon>
        <taxon>Gemmatimonadales</taxon>
        <taxon>Gemmatimonadaceae</taxon>
        <taxon>environmental samples</taxon>
    </lineage>
</organism>
<sequence>MRWRNLLLGGGAAVGAVATYNALARRDVAPLDDPLGADDGTFEWRGHRVAYSVRGSGPPLLLVHSIHAAGWSYEWKDNVATLAERHTVYAIDLLGFGRSSRPAIRYSARLYLSLISEFVEEVIGGPCALVASSLTAAYALVLGARDPQRFPALVVVEPTGLVRLNDNAGAPGDVARFAVEAPVLGTAFYHSLVSRNSLRAFLKLIYHDNDLVTDAMVDAYYATSHQPGAKHAPAAFVAQQLNIDVRHALRRLTQPALLVWGEQAKMEPIDEIRPFLTLHPEFETAIFDPSGDLPHSERPAEFNEVVTQFLSRAEARV</sequence>
<reference evidence="2" key="1">
    <citation type="submission" date="2020-02" db="EMBL/GenBank/DDBJ databases">
        <authorList>
            <person name="Meier V. D."/>
        </authorList>
    </citation>
    <scope>NUCLEOTIDE SEQUENCE</scope>
    <source>
        <strain evidence="2">AVDCRST_MAG11</strain>
    </source>
</reference>
<feature type="domain" description="AB hydrolase-1" evidence="1">
    <location>
        <begin position="60"/>
        <end position="304"/>
    </location>
</feature>
<proteinExistence type="predicted"/>
<dbReference type="EMBL" id="CADCTU010000281">
    <property type="protein sequence ID" value="CAA9307215.1"/>
    <property type="molecule type" value="Genomic_DNA"/>
</dbReference>
<dbReference type="AlphaFoldDB" id="A0A6J4KJC4"/>
<dbReference type="PANTHER" id="PTHR46438:SF2">
    <property type="entry name" value="ALPHA_BETA-HYDROLASES SUPERFAMILY PROTEIN"/>
    <property type="match status" value="1"/>
</dbReference>
<dbReference type="Gene3D" id="3.40.50.1820">
    <property type="entry name" value="alpha/beta hydrolase"/>
    <property type="match status" value="1"/>
</dbReference>
<accession>A0A6J4KJC4</accession>
<dbReference type="Pfam" id="PF12697">
    <property type="entry name" value="Abhydrolase_6"/>
    <property type="match status" value="1"/>
</dbReference>
<dbReference type="SUPFAM" id="SSF53474">
    <property type="entry name" value="alpha/beta-Hydrolases"/>
    <property type="match status" value="1"/>
</dbReference>
<evidence type="ECO:0000259" key="1">
    <source>
        <dbReference type="Pfam" id="PF12697"/>
    </source>
</evidence>
<dbReference type="InterPro" id="IPR029058">
    <property type="entry name" value="AB_hydrolase_fold"/>
</dbReference>
<protein>
    <recommendedName>
        <fullName evidence="1">AB hydrolase-1 domain-containing protein</fullName>
    </recommendedName>
</protein>
<dbReference type="PRINTS" id="PR00111">
    <property type="entry name" value="ABHYDROLASE"/>
</dbReference>
<evidence type="ECO:0000313" key="2">
    <source>
        <dbReference type="EMBL" id="CAA9307215.1"/>
    </source>
</evidence>